<dbReference type="PROSITE" id="PS50042">
    <property type="entry name" value="CNMP_BINDING_3"/>
    <property type="match status" value="1"/>
</dbReference>
<gene>
    <name evidence="6" type="ORF">DEW08_19000</name>
</gene>
<dbReference type="Pfam" id="PF00027">
    <property type="entry name" value="cNMP_binding"/>
    <property type="match status" value="1"/>
</dbReference>
<dbReference type="Gene3D" id="1.10.10.10">
    <property type="entry name" value="Winged helix-like DNA-binding domain superfamily/Winged helix DNA-binding domain"/>
    <property type="match status" value="1"/>
</dbReference>
<dbReference type="InterPro" id="IPR012318">
    <property type="entry name" value="HTH_CRP"/>
</dbReference>
<dbReference type="InterPro" id="IPR000595">
    <property type="entry name" value="cNMP-bd_dom"/>
</dbReference>
<reference evidence="7" key="1">
    <citation type="submission" date="2018-05" db="EMBL/GenBank/DDBJ databases">
        <title>Azospirillum thermophila sp. nov., a novel isolated from hot spring.</title>
        <authorList>
            <person name="Zhao Z."/>
        </authorList>
    </citation>
    <scope>NUCLEOTIDE SEQUENCE [LARGE SCALE GENOMIC DNA]</scope>
    <source>
        <strain evidence="7">CFH 70021</strain>
    </source>
</reference>
<dbReference type="InterPro" id="IPR014710">
    <property type="entry name" value="RmlC-like_jellyroll"/>
</dbReference>
<dbReference type="GO" id="GO:0003700">
    <property type="term" value="F:DNA-binding transcription factor activity"/>
    <property type="evidence" value="ECO:0007669"/>
    <property type="project" value="TreeGrafter"/>
</dbReference>
<sequence length="236" mass="25176">MTIAPDPAVLHGMPLFAGLDAAALADVVRQARTARIPKGAQIFAQGDEGAGGHALIDGRVKIVQTGAEGQQVVIRFIGPGEMFGTLAMFMGGVYPAGAVAVADCVEIRWTPAAMTALMERHPRIALNALGIIGGRLAEVQDRLRELSTQRVERRIAHALLRLVRQAGRRVEAGVEIGFPLSRQDLAEMTGTTLHTVSRTLSAWEAQGLVESGRQHVVIRKPHALVAIAEDLPPASR</sequence>
<evidence type="ECO:0000313" key="6">
    <source>
        <dbReference type="EMBL" id="AWK88203.1"/>
    </source>
</evidence>
<dbReference type="SUPFAM" id="SSF51206">
    <property type="entry name" value="cAMP-binding domain-like"/>
    <property type="match status" value="1"/>
</dbReference>
<evidence type="ECO:0000256" key="3">
    <source>
        <dbReference type="ARBA" id="ARBA00023163"/>
    </source>
</evidence>
<dbReference type="InterPro" id="IPR036390">
    <property type="entry name" value="WH_DNA-bd_sf"/>
</dbReference>
<evidence type="ECO:0000259" key="4">
    <source>
        <dbReference type="PROSITE" id="PS50042"/>
    </source>
</evidence>
<proteinExistence type="predicted"/>
<dbReference type="KEGG" id="azz:DEW08_19000"/>
<dbReference type="SMART" id="SM00419">
    <property type="entry name" value="HTH_CRP"/>
    <property type="match status" value="1"/>
</dbReference>
<dbReference type="CDD" id="cd00038">
    <property type="entry name" value="CAP_ED"/>
    <property type="match status" value="1"/>
</dbReference>
<name>A0A2S2CUK3_9PROT</name>
<dbReference type="EMBL" id="CP029354">
    <property type="protein sequence ID" value="AWK88203.1"/>
    <property type="molecule type" value="Genomic_DNA"/>
</dbReference>
<evidence type="ECO:0000256" key="1">
    <source>
        <dbReference type="ARBA" id="ARBA00023015"/>
    </source>
</evidence>
<keyword evidence="7" id="KW-1185">Reference proteome</keyword>
<keyword evidence="2" id="KW-0238">DNA-binding</keyword>
<dbReference type="GO" id="GO:0005829">
    <property type="term" value="C:cytosol"/>
    <property type="evidence" value="ECO:0007669"/>
    <property type="project" value="TreeGrafter"/>
</dbReference>
<protein>
    <submittedName>
        <fullName evidence="6">Crp/Fnr family transcriptional regulator</fullName>
    </submittedName>
</protein>
<dbReference type="PANTHER" id="PTHR24567:SF28">
    <property type="entry name" value="LISTERIOLYSIN REGULATORY PROTEIN"/>
    <property type="match status" value="1"/>
</dbReference>
<dbReference type="InterPro" id="IPR050397">
    <property type="entry name" value="Env_Response_Regulators"/>
</dbReference>
<dbReference type="CDD" id="cd00092">
    <property type="entry name" value="HTH_CRP"/>
    <property type="match status" value="1"/>
</dbReference>
<dbReference type="Proteomes" id="UP000245629">
    <property type="component" value="Chromosome 3"/>
</dbReference>
<accession>A0A2S2CUK3</accession>
<feature type="domain" description="HTH crp-type" evidence="5">
    <location>
        <begin position="149"/>
        <end position="222"/>
    </location>
</feature>
<dbReference type="GO" id="GO:0003677">
    <property type="term" value="F:DNA binding"/>
    <property type="evidence" value="ECO:0007669"/>
    <property type="project" value="UniProtKB-KW"/>
</dbReference>
<feature type="domain" description="Cyclic nucleotide-binding" evidence="4">
    <location>
        <begin position="15"/>
        <end position="104"/>
    </location>
</feature>
<dbReference type="SMART" id="SM00100">
    <property type="entry name" value="cNMP"/>
    <property type="match status" value="1"/>
</dbReference>
<dbReference type="PRINTS" id="PR00034">
    <property type="entry name" value="HTHCRP"/>
</dbReference>
<dbReference type="RefSeq" id="WP_109330235.1">
    <property type="nucleotide sequence ID" value="NZ_CP029354.1"/>
</dbReference>
<keyword evidence="1" id="KW-0805">Transcription regulation</keyword>
<evidence type="ECO:0000313" key="7">
    <source>
        <dbReference type="Proteomes" id="UP000245629"/>
    </source>
</evidence>
<dbReference type="PANTHER" id="PTHR24567">
    <property type="entry name" value="CRP FAMILY TRANSCRIPTIONAL REGULATORY PROTEIN"/>
    <property type="match status" value="1"/>
</dbReference>
<evidence type="ECO:0000256" key="2">
    <source>
        <dbReference type="ARBA" id="ARBA00023125"/>
    </source>
</evidence>
<dbReference type="Pfam" id="PF13545">
    <property type="entry name" value="HTH_Crp_2"/>
    <property type="match status" value="1"/>
</dbReference>
<organism evidence="6 7">
    <name type="scientific">Azospirillum thermophilum</name>
    <dbReference type="NCBI Taxonomy" id="2202148"/>
    <lineage>
        <taxon>Bacteria</taxon>
        <taxon>Pseudomonadati</taxon>
        <taxon>Pseudomonadota</taxon>
        <taxon>Alphaproteobacteria</taxon>
        <taxon>Rhodospirillales</taxon>
        <taxon>Azospirillaceae</taxon>
        <taxon>Azospirillum</taxon>
    </lineage>
</organism>
<dbReference type="OrthoDB" id="3525895at2"/>
<dbReference type="SUPFAM" id="SSF46785">
    <property type="entry name" value="Winged helix' DNA-binding domain"/>
    <property type="match status" value="1"/>
</dbReference>
<dbReference type="Gene3D" id="2.60.120.10">
    <property type="entry name" value="Jelly Rolls"/>
    <property type="match status" value="1"/>
</dbReference>
<dbReference type="InterPro" id="IPR036388">
    <property type="entry name" value="WH-like_DNA-bd_sf"/>
</dbReference>
<dbReference type="InterPro" id="IPR018490">
    <property type="entry name" value="cNMP-bd_dom_sf"/>
</dbReference>
<evidence type="ECO:0000259" key="5">
    <source>
        <dbReference type="PROSITE" id="PS51063"/>
    </source>
</evidence>
<dbReference type="PROSITE" id="PS51063">
    <property type="entry name" value="HTH_CRP_2"/>
    <property type="match status" value="1"/>
</dbReference>
<dbReference type="AlphaFoldDB" id="A0A2S2CUK3"/>
<keyword evidence="3" id="KW-0804">Transcription</keyword>